<dbReference type="PANTHER" id="PTHR44103">
    <property type="entry name" value="PROPROTEIN CONVERTASE P"/>
    <property type="match status" value="1"/>
</dbReference>
<organism evidence="4 5">
    <name type="scientific">Cellulosimicrobium cellulans</name>
    <name type="common">Arthrobacter luteus</name>
    <dbReference type="NCBI Taxonomy" id="1710"/>
    <lineage>
        <taxon>Bacteria</taxon>
        <taxon>Bacillati</taxon>
        <taxon>Actinomycetota</taxon>
        <taxon>Actinomycetes</taxon>
        <taxon>Micrococcales</taxon>
        <taxon>Promicromonosporaceae</taxon>
        <taxon>Cellulosimicrobium</taxon>
    </lineage>
</organism>
<dbReference type="InterPro" id="IPR013486">
    <property type="entry name" value="SpoIID/LytB"/>
</dbReference>
<evidence type="ECO:0000256" key="1">
    <source>
        <dbReference type="ARBA" id="ARBA00022729"/>
    </source>
</evidence>
<keyword evidence="1 2" id="KW-0732">Signal</keyword>
<dbReference type="NCBIfam" id="TIGR02669">
    <property type="entry name" value="SpoIID_LytB"/>
    <property type="match status" value="1"/>
</dbReference>
<accession>A0A1Y0HQX9</accession>
<dbReference type="InterPro" id="IPR013693">
    <property type="entry name" value="SpoIID/LytB_N"/>
</dbReference>
<dbReference type="GO" id="GO:0030435">
    <property type="term" value="P:sporulation resulting in formation of a cellular spore"/>
    <property type="evidence" value="ECO:0007669"/>
    <property type="project" value="InterPro"/>
</dbReference>
<sequence>MGARKRMTASLLTAVLVGTSFVAQSVTAHADTLTQERVVLGTGTTVTVAGRGFGHGRGMSQWGARAAAAQGVGYQQILDAYYPGTTRVTQAASTISVLISGDTDNDVRILAVPGMTASDAASTGTPISFGGATPQQWRIVRGPGGFVLHGLVGGSWRQWSQGASPGFLSIAAPSGFIRLIRPDGTQTDYRGTVRAVPSGTSPGQQTVNVVGLEDYLRSVVPAESPSSWPADALRAQAVAARTYASYDRAHRSGSWQTCDTTACQVYPGHKSFTSAGVETRHHEAASTDAAVAATSGQVRHYGGSLAFTQFGSSNGGWSAAGPFPYLPSRPDPWDAQGNPVHAWSVSLRASDVGARYPQIGSPRSIDVMSRTGDGEWGGRVVRVVVTGSAGSVALTGAQFRSAFGLRSDWWKLTGTSRLDSDSTNDGRVDVLGQWADGRLTAYLGDGDGRFVGSRPAGHDWQTMRLAVRANDLDRDGRDDVLAVDSAGRLWRYPTTASGTLGTRVQAGRGWGAMRFLVAPGDVGRDGSADLLAVDTSGRLWLYPGLGNGTLGDAVLVGSGWNAMTWVGGGGDWNGDGWSDLLAVDTGGRLLLYRGDGAGGFTPVQIGSGWRGMRLLTLVNDFGRDGVPDLLAADSSGRYWLYPWTGSRFAGRVQVGTGWGGITRTL</sequence>
<proteinExistence type="predicted"/>
<dbReference type="Proteomes" id="UP000196228">
    <property type="component" value="Chromosome"/>
</dbReference>
<gene>
    <name evidence="4" type="ORF">CBR64_02490</name>
</gene>
<feature type="signal peptide" evidence="2">
    <location>
        <begin position="1"/>
        <end position="30"/>
    </location>
</feature>
<dbReference type="OrthoDB" id="9773852at2"/>
<dbReference type="InterPro" id="IPR013517">
    <property type="entry name" value="FG-GAP"/>
</dbReference>
<reference evidence="4 5" key="1">
    <citation type="submission" date="2017-05" db="EMBL/GenBank/DDBJ databases">
        <authorList>
            <person name="Song R."/>
            <person name="Chenine A.L."/>
            <person name="Ruprecht R.M."/>
        </authorList>
    </citation>
    <scope>NUCLEOTIDE SEQUENCE [LARGE SCALE GENOMIC DNA]</scope>
    <source>
        <strain evidence="4 5">PSBB019</strain>
    </source>
</reference>
<dbReference type="Pfam" id="PF08486">
    <property type="entry name" value="SpoIID"/>
    <property type="match status" value="1"/>
</dbReference>
<feature type="chain" id="PRO_5012168891" description="Sporulation stage II protein D amidase enhancer LytB N-terminal domain-containing protein" evidence="2">
    <location>
        <begin position="31"/>
        <end position="665"/>
    </location>
</feature>
<protein>
    <recommendedName>
        <fullName evidence="3">Sporulation stage II protein D amidase enhancer LytB N-terminal domain-containing protein</fullName>
    </recommendedName>
</protein>
<dbReference type="AlphaFoldDB" id="A0A1Y0HQX9"/>
<name>A0A1Y0HQX9_CELCE</name>
<dbReference type="KEGG" id="cceu:CBR64_02490"/>
<dbReference type="PANTHER" id="PTHR44103:SF1">
    <property type="entry name" value="PROPROTEIN CONVERTASE P"/>
    <property type="match status" value="1"/>
</dbReference>
<feature type="domain" description="Sporulation stage II protein D amidase enhancer LytB N-terminal" evidence="3">
    <location>
        <begin position="203"/>
        <end position="301"/>
    </location>
</feature>
<dbReference type="SUPFAM" id="SSF69318">
    <property type="entry name" value="Integrin alpha N-terminal domain"/>
    <property type="match status" value="1"/>
</dbReference>
<dbReference type="InterPro" id="IPR028994">
    <property type="entry name" value="Integrin_alpha_N"/>
</dbReference>
<evidence type="ECO:0000259" key="3">
    <source>
        <dbReference type="Pfam" id="PF08486"/>
    </source>
</evidence>
<dbReference type="Pfam" id="PF13517">
    <property type="entry name" value="FG-GAP_3"/>
    <property type="match status" value="2"/>
</dbReference>
<dbReference type="EMBL" id="CP021383">
    <property type="protein sequence ID" value="ARU50529.1"/>
    <property type="molecule type" value="Genomic_DNA"/>
</dbReference>
<evidence type="ECO:0000313" key="5">
    <source>
        <dbReference type="Proteomes" id="UP000196228"/>
    </source>
</evidence>
<dbReference type="RefSeq" id="WP_087469599.1">
    <property type="nucleotide sequence ID" value="NZ_CP021383.1"/>
</dbReference>
<evidence type="ECO:0000313" key="4">
    <source>
        <dbReference type="EMBL" id="ARU50529.1"/>
    </source>
</evidence>
<evidence type="ECO:0000256" key="2">
    <source>
        <dbReference type="SAM" id="SignalP"/>
    </source>
</evidence>